<organism evidence="2 3">
    <name type="scientific">Massilia genomosp. 1</name>
    <dbReference type="NCBI Taxonomy" id="2609280"/>
    <lineage>
        <taxon>Bacteria</taxon>
        <taxon>Pseudomonadati</taxon>
        <taxon>Pseudomonadota</taxon>
        <taxon>Betaproteobacteria</taxon>
        <taxon>Burkholderiales</taxon>
        <taxon>Oxalobacteraceae</taxon>
        <taxon>Telluria group</taxon>
        <taxon>Massilia</taxon>
    </lineage>
</organism>
<sequence>MKRFIPAIVAMFAAGAALAAPAVDKDSYQFGVVSGAAKYARLGTFNVVKLCETRFSDLEPEGEGVRTAWLDRNAKTEGKMAALATRLRAKIQARNPEVDLDQLMAEADKLMRPAALDATTKLITEKLDAPNGSPRALCQSIFAEIKQGKMDIARIQVAANKVLAEAEVADFLDGYKGYAFQDSGSAFQATGTWAGLAFPLNDARITADKGTGQLRVSTATLVALGALGPPFVSTSEDALAIETWDDDVIRTQAKRAGTSQRFFQYVVDRKEKTVTLIFSGQSPKTHVLGDATAQVREMKAGAR</sequence>
<evidence type="ECO:0000313" key="2">
    <source>
        <dbReference type="EMBL" id="NHZ64112.1"/>
    </source>
</evidence>
<dbReference type="RefSeq" id="WP_167238169.1">
    <property type="nucleotide sequence ID" value="NZ_WHJF01000046.1"/>
</dbReference>
<protein>
    <submittedName>
        <fullName evidence="2">Uncharacterized protein</fullName>
    </submittedName>
</protein>
<feature type="chain" id="PRO_5045853664" evidence="1">
    <location>
        <begin position="20"/>
        <end position="303"/>
    </location>
</feature>
<accession>A0ABX0MMW1</accession>
<keyword evidence="3" id="KW-1185">Reference proteome</keyword>
<evidence type="ECO:0000313" key="3">
    <source>
        <dbReference type="Proteomes" id="UP000610594"/>
    </source>
</evidence>
<dbReference type="EMBL" id="WHJF01000046">
    <property type="protein sequence ID" value="NHZ64112.1"/>
    <property type="molecule type" value="Genomic_DNA"/>
</dbReference>
<name>A0ABX0MMW1_9BURK</name>
<evidence type="ECO:0000256" key="1">
    <source>
        <dbReference type="SAM" id="SignalP"/>
    </source>
</evidence>
<feature type="signal peptide" evidence="1">
    <location>
        <begin position="1"/>
        <end position="19"/>
    </location>
</feature>
<comment type="caution">
    <text evidence="2">The sequence shown here is derived from an EMBL/GenBank/DDBJ whole genome shotgun (WGS) entry which is preliminary data.</text>
</comment>
<gene>
    <name evidence="2" type="ORF">F1735_17680</name>
</gene>
<dbReference type="Proteomes" id="UP000610594">
    <property type="component" value="Unassembled WGS sequence"/>
</dbReference>
<reference evidence="2 3" key="1">
    <citation type="submission" date="2019-10" db="EMBL/GenBank/DDBJ databases">
        <title>Taxonomy of Antarctic Massilia spp.: description of Massilia rubra sp. nov., Massilia aquatica sp. nov., Massilia mucilaginosa sp. nov., Massilia frigida sp. nov. isolated from streams, lakes and regoliths.</title>
        <authorList>
            <person name="Holochova P."/>
            <person name="Sedlacek I."/>
            <person name="Kralova S."/>
            <person name="Maslanova I."/>
            <person name="Busse H.-J."/>
            <person name="Stankova E."/>
            <person name="Vrbovska V."/>
            <person name="Kovarovic V."/>
            <person name="Bartak M."/>
            <person name="Svec P."/>
            <person name="Pantucek R."/>
        </authorList>
    </citation>
    <scope>NUCLEOTIDE SEQUENCE [LARGE SCALE GENOMIC DNA]</scope>
    <source>
        <strain evidence="2 3">CCM 8694</strain>
    </source>
</reference>
<proteinExistence type="predicted"/>
<keyword evidence="1" id="KW-0732">Signal</keyword>